<keyword evidence="2" id="KW-0418">Kinase</keyword>
<dbReference type="Gene3D" id="2.60.120.10">
    <property type="entry name" value="Jelly Rolls"/>
    <property type="match status" value="1"/>
</dbReference>
<evidence type="ECO:0000259" key="1">
    <source>
        <dbReference type="PROSITE" id="PS50042"/>
    </source>
</evidence>
<dbReference type="SMART" id="SM00100">
    <property type="entry name" value="cNMP"/>
    <property type="match status" value="1"/>
</dbReference>
<dbReference type="Proteomes" id="UP000184406">
    <property type="component" value="Unassembled WGS sequence"/>
</dbReference>
<organism evidence="2 3">
    <name type="scientific">Arenibacter palladensis</name>
    <dbReference type="NCBI Taxonomy" id="237373"/>
    <lineage>
        <taxon>Bacteria</taxon>
        <taxon>Pseudomonadati</taxon>
        <taxon>Bacteroidota</taxon>
        <taxon>Flavobacteriia</taxon>
        <taxon>Flavobacteriales</taxon>
        <taxon>Flavobacteriaceae</taxon>
        <taxon>Arenibacter</taxon>
    </lineage>
</organism>
<gene>
    <name evidence="2" type="ORF">SAMN03080594_103127</name>
</gene>
<dbReference type="SUPFAM" id="SSF51206">
    <property type="entry name" value="cAMP-binding domain-like"/>
    <property type="match status" value="1"/>
</dbReference>
<accession>A0A1M5A7J6</accession>
<keyword evidence="3" id="KW-1185">Reference proteome</keyword>
<feature type="domain" description="Cyclic nucleotide-binding" evidence="1">
    <location>
        <begin position="10"/>
        <end position="122"/>
    </location>
</feature>
<protein>
    <submittedName>
        <fullName evidence="2">cAMP-binding domain of CRP or a regulatory subunit of cAMP-dependent protein kinases</fullName>
    </submittedName>
</protein>
<dbReference type="PROSITE" id="PS50042">
    <property type="entry name" value="CNMP_BINDING_3"/>
    <property type="match status" value="1"/>
</dbReference>
<dbReference type="CDD" id="cd00038">
    <property type="entry name" value="CAP_ED"/>
    <property type="match status" value="1"/>
</dbReference>
<dbReference type="GO" id="GO:0016301">
    <property type="term" value="F:kinase activity"/>
    <property type="evidence" value="ECO:0007669"/>
    <property type="project" value="UniProtKB-KW"/>
</dbReference>
<dbReference type="Pfam" id="PF00027">
    <property type="entry name" value="cNMP_binding"/>
    <property type="match status" value="1"/>
</dbReference>
<sequence>MKDLYNFLNTISPIQENTWKEVKNLFKEHSLKKGEYFLKEGAVANNFGFLKEGVVRAFYRNNEGAEYNKHFFTKNNMIGGYSSLVTQLPNTINQQALTDCCLLIANYRKLTDLLDQHQDLERILRKIAERYFVDKEKREVEIVLLEANKRYAIFQTEYPELEQLIPQYHIASYLGITPTQLSRIRAQNNRS</sequence>
<evidence type="ECO:0000313" key="2">
    <source>
        <dbReference type="EMBL" id="SHF26249.1"/>
    </source>
</evidence>
<proteinExistence type="predicted"/>
<reference evidence="3" key="1">
    <citation type="submission" date="2016-11" db="EMBL/GenBank/DDBJ databases">
        <authorList>
            <person name="Varghese N."/>
            <person name="Submissions S."/>
        </authorList>
    </citation>
    <scope>NUCLEOTIDE SEQUENCE [LARGE SCALE GENOMIC DNA]</scope>
    <source>
        <strain evidence="3">DSM 17539</strain>
    </source>
</reference>
<dbReference type="RefSeq" id="WP_072861755.1">
    <property type="nucleotide sequence ID" value="NZ_FQUX01000003.1"/>
</dbReference>
<dbReference type="OrthoDB" id="663011at2"/>
<dbReference type="EMBL" id="FQUX01000003">
    <property type="protein sequence ID" value="SHF26249.1"/>
    <property type="molecule type" value="Genomic_DNA"/>
</dbReference>
<dbReference type="InterPro" id="IPR014710">
    <property type="entry name" value="RmlC-like_jellyroll"/>
</dbReference>
<evidence type="ECO:0000313" key="3">
    <source>
        <dbReference type="Proteomes" id="UP000184406"/>
    </source>
</evidence>
<dbReference type="InterPro" id="IPR018490">
    <property type="entry name" value="cNMP-bd_dom_sf"/>
</dbReference>
<dbReference type="InterPro" id="IPR000595">
    <property type="entry name" value="cNMP-bd_dom"/>
</dbReference>
<dbReference type="AlphaFoldDB" id="A0A1M5A7J6"/>
<name>A0A1M5A7J6_9FLAO</name>
<keyword evidence="2" id="KW-0808">Transferase</keyword>